<name>A0A495VE75_9GAMM</name>
<evidence type="ECO:0000313" key="1">
    <source>
        <dbReference type="EMBL" id="RKT47639.1"/>
    </source>
</evidence>
<dbReference type="EMBL" id="RBXL01000001">
    <property type="protein sequence ID" value="RKT47639.1"/>
    <property type="molecule type" value="Genomic_DNA"/>
</dbReference>
<proteinExistence type="predicted"/>
<dbReference type="AlphaFoldDB" id="A0A495VE75"/>
<keyword evidence="2" id="KW-1185">Reference proteome</keyword>
<gene>
    <name evidence="1" type="ORF">BDD21_5243</name>
</gene>
<comment type="caution">
    <text evidence="1">The sequence shown here is derived from an EMBL/GenBank/DDBJ whole genome shotgun (WGS) entry which is preliminary data.</text>
</comment>
<evidence type="ECO:0000313" key="2">
    <source>
        <dbReference type="Proteomes" id="UP000274556"/>
    </source>
</evidence>
<organism evidence="1 2">
    <name type="scientific">Thiocapsa rosea</name>
    <dbReference type="NCBI Taxonomy" id="69360"/>
    <lineage>
        <taxon>Bacteria</taxon>
        <taxon>Pseudomonadati</taxon>
        <taxon>Pseudomonadota</taxon>
        <taxon>Gammaproteobacteria</taxon>
        <taxon>Chromatiales</taxon>
        <taxon>Chromatiaceae</taxon>
        <taxon>Thiocapsa</taxon>
    </lineage>
</organism>
<dbReference type="Proteomes" id="UP000274556">
    <property type="component" value="Unassembled WGS sequence"/>
</dbReference>
<protein>
    <submittedName>
        <fullName evidence="1">Uncharacterized protein</fullName>
    </submittedName>
</protein>
<accession>A0A495VE75</accession>
<reference evidence="1 2" key="1">
    <citation type="submission" date="2018-10" db="EMBL/GenBank/DDBJ databases">
        <title>Genomic Encyclopedia of Archaeal and Bacterial Type Strains, Phase II (KMG-II): from individual species to whole genera.</title>
        <authorList>
            <person name="Goeker M."/>
        </authorList>
    </citation>
    <scope>NUCLEOTIDE SEQUENCE [LARGE SCALE GENOMIC DNA]</scope>
    <source>
        <strain evidence="1 2">DSM 235</strain>
    </source>
</reference>
<sequence length="70" mass="7826">MRARGHEHHCLGRDVLDHKPRHLIVRPCMRSAGLAIRRRWTLWATLVDDEVFVSDPAPGVRPGTGPGTPP</sequence>